<dbReference type="EMBL" id="MJAT01000001">
    <property type="protein sequence ID" value="OEH86976.1"/>
    <property type="molecule type" value="Genomic_DNA"/>
</dbReference>
<keyword evidence="1" id="KW-0812">Transmembrane</keyword>
<keyword evidence="3" id="KW-1185">Reference proteome</keyword>
<evidence type="ECO:0000256" key="1">
    <source>
        <dbReference type="SAM" id="Phobius"/>
    </source>
</evidence>
<feature type="transmembrane region" description="Helical" evidence="1">
    <location>
        <begin position="12"/>
        <end position="33"/>
    </location>
</feature>
<comment type="caution">
    <text evidence="2">The sequence shown here is derived from an EMBL/GenBank/DDBJ whole genome shotgun (WGS) entry which is preliminary data.</text>
</comment>
<dbReference type="Proteomes" id="UP000095255">
    <property type="component" value="Unassembled WGS sequence"/>
</dbReference>
<gene>
    <name evidence="2" type="ORF">BHU72_01590</name>
</gene>
<organism evidence="2 3">
    <name type="scientific">Desulfuribacillus stibiiarsenatis</name>
    <dbReference type="NCBI Taxonomy" id="1390249"/>
    <lineage>
        <taxon>Bacteria</taxon>
        <taxon>Bacillati</taxon>
        <taxon>Bacillota</taxon>
        <taxon>Desulfuribacillia</taxon>
        <taxon>Desulfuribacillales</taxon>
        <taxon>Desulfuribacillaceae</taxon>
        <taxon>Desulfuribacillus</taxon>
    </lineage>
</organism>
<evidence type="ECO:0000313" key="3">
    <source>
        <dbReference type="Proteomes" id="UP000095255"/>
    </source>
</evidence>
<reference evidence="2 3" key="1">
    <citation type="submission" date="2016-09" db="EMBL/GenBank/DDBJ databases">
        <title>Desulfuribacillus arsenicus sp. nov., an obligately anaerobic, dissimilatory arsenic- and antimonate-reducing bacterium isolated from anoxic sediments.</title>
        <authorList>
            <person name="Abin C.A."/>
            <person name="Hollibaugh J.T."/>
        </authorList>
    </citation>
    <scope>NUCLEOTIDE SEQUENCE [LARGE SCALE GENOMIC DNA]</scope>
    <source>
        <strain evidence="2 3">MLFW-2</strain>
    </source>
</reference>
<keyword evidence="1" id="KW-1133">Transmembrane helix</keyword>
<evidence type="ECO:0000313" key="2">
    <source>
        <dbReference type="EMBL" id="OEH86976.1"/>
    </source>
</evidence>
<dbReference type="AlphaFoldDB" id="A0A1E5LA20"/>
<protein>
    <recommendedName>
        <fullName evidence="4">DUF4083 domain-containing protein</fullName>
    </recommendedName>
</protein>
<sequence>MHFELGTMLIQFASIVILLGIVVLIVILMTFPFRKIFRNIARLETRMDELEEIIRNKLK</sequence>
<evidence type="ECO:0008006" key="4">
    <source>
        <dbReference type="Google" id="ProtNLM"/>
    </source>
</evidence>
<proteinExistence type="predicted"/>
<dbReference type="STRING" id="1390249.BHU72_01590"/>
<keyword evidence="1" id="KW-0472">Membrane</keyword>
<accession>A0A1E5LA20</accession>
<name>A0A1E5LA20_9FIRM</name>